<dbReference type="EMBL" id="GGEC01069563">
    <property type="protein sequence ID" value="MBX50047.1"/>
    <property type="molecule type" value="Transcribed_RNA"/>
</dbReference>
<organism evidence="1">
    <name type="scientific">Rhizophora mucronata</name>
    <name type="common">Asiatic mangrove</name>
    <dbReference type="NCBI Taxonomy" id="61149"/>
    <lineage>
        <taxon>Eukaryota</taxon>
        <taxon>Viridiplantae</taxon>
        <taxon>Streptophyta</taxon>
        <taxon>Embryophyta</taxon>
        <taxon>Tracheophyta</taxon>
        <taxon>Spermatophyta</taxon>
        <taxon>Magnoliopsida</taxon>
        <taxon>eudicotyledons</taxon>
        <taxon>Gunneridae</taxon>
        <taxon>Pentapetalae</taxon>
        <taxon>rosids</taxon>
        <taxon>fabids</taxon>
        <taxon>Malpighiales</taxon>
        <taxon>Rhizophoraceae</taxon>
        <taxon>Rhizophora</taxon>
    </lineage>
</organism>
<name>A0A2P2P5R1_RHIMU</name>
<dbReference type="AlphaFoldDB" id="A0A2P2P5R1"/>
<proteinExistence type="predicted"/>
<protein>
    <submittedName>
        <fullName evidence="1">Uncharacterized protein</fullName>
    </submittedName>
</protein>
<accession>A0A2P2P5R1</accession>
<sequence length="36" mass="3865">MSSLLRCVLLSGSYGRSLSVCKTCNILTIACYCFGT</sequence>
<reference evidence="1" key="1">
    <citation type="submission" date="2018-02" db="EMBL/GenBank/DDBJ databases">
        <title>Rhizophora mucronata_Transcriptome.</title>
        <authorList>
            <person name="Meera S.P."/>
            <person name="Sreeshan A."/>
            <person name="Augustine A."/>
        </authorList>
    </citation>
    <scope>NUCLEOTIDE SEQUENCE</scope>
    <source>
        <tissue evidence="1">Leaf</tissue>
    </source>
</reference>
<evidence type="ECO:0000313" key="1">
    <source>
        <dbReference type="EMBL" id="MBX50047.1"/>
    </source>
</evidence>